<dbReference type="PANTHER" id="PTHR21666:SF289">
    <property type="entry name" value="L-ALA--D-GLU ENDOPEPTIDASE"/>
    <property type="match status" value="1"/>
</dbReference>
<feature type="domain" description="M23ase beta-sheet core" evidence="2">
    <location>
        <begin position="105"/>
        <end position="202"/>
    </location>
</feature>
<dbReference type="SUPFAM" id="SSF51261">
    <property type="entry name" value="Duplicated hybrid motif"/>
    <property type="match status" value="1"/>
</dbReference>
<proteinExistence type="predicted"/>
<dbReference type="EMBL" id="CAXIXY010000004">
    <property type="protein sequence ID" value="CAL2087060.1"/>
    <property type="molecule type" value="Genomic_DNA"/>
</dbReference>
<dbReference type="InterPro" id="IPR011055">
    <property type="entry name" value="Dup_hybrid_motif"/>
</dbReference>
<dbReference type="Pfam" id="PF01551">
    <property type="entry name" value="Peptidase_M23"/>
    <property type="match status" value="1"/>
</dbReference>
<organism evidence="3 4">
    <name type="scientific">Tenacibaculum platacis</name>
    <dbReference type="NCBI Taxonomy" id="3137852"/>
    <lineage>
        <taxon>Bacteria</taxon>
        <taxon>Pseudomonadati</taxon>
        <taxon>Bacteroidota</taxon>
        <taxon>Flavobacteriia</taxon>
        <taxon>Flavobacteriales</taxon>
        <taxon>Flavobacteriaceae</taxon>
        <taxon>Tenacibaculum</taxon>
    </lineage>
</organism>
<sequence length="241" mass="27405">MQLVFLAALFYFYKMTNFLKAITNIPIKVIDQSIELSDYVPVSISSSNKELNSFDVSSSLEWENYLESFLNKRKAKVAYGGYLEKRDIYKRSSYFNTSDTNERNIHLGIDLWCDEGTKVLSVLDGKIHSFKNNLNHGDYGPTIIIEHNIEGKTFYSLYGHLALSSIKNLKIGQSVTQGEEIGTLGKSEVNGDYAPHLHFQLILDIENKEGDYPGVCSELEVKFYEQNCPNPNLLLKLPNEI</sequence>
<accession>A0ABM9P1A1</accession>
<dbReference type="Proteomes" id="UP001497416">
    <property type="component" value="Unassembled WGS sequence"/>
</dbReference>
<evidence type="ECO:0000259" key="2">
    <source>
        <dbReference type="Pfam" id="PF01551"/>
    </source>
</evidence>
<dbReference type="PANTHER" id="PTHR21666">
    <property type="entry name" value="PEPTIDASE-RELATED"/>
    <property type="match status" value="1"/>
</dbReference>
<dbReference type="InterPro" id="IPR016047">
    <property type="entry name" value="M23ase_b-sheet_dom"/>
</dbReference>
<keyword evidence="1" id="KW-0732">Signal</keyword>
<evidence type="ECO:0000313" key="4">
    <source>
        <dbReference type="Proteomes" id="UP001497416"/>
    </source>
</evidence>
<dbReference type="Gene3D" id="2.70.70.10">
    <property type="entry name" value="Glucose Permease (Domain IIA)"/>
    <property type="match status" value="1"/>
</dbReference>
<reference evidence="3 4" key="1">
    <citation type="submission" date="2024-05" db="EMBL/GenBank/DDBJ databases">
        <authorList>
            <person name="Duchaud E."/>
        </authorList>
    </citation>
    <scope>NUCLEOTIDE SEQUENCE [LARGE SCALE GENOMIC DNA]</scope>
    <source>
        <strain evidence="3">Ena-SAMPLE-TAB-13-05-2024-13:56:06:370-140302</strain>
    </source>
</reference>
<protein>
    <submittedName>
        <fullName evidence="3">Peptidase M23-like protein</fullName>
    </submittedName>
</protein>
<dbReference type="CDD" id="cd12797">
    <property type="entry name" value="M23_peptidase"/>
    <property type="match status" value="1"/>
</dbReference>
<keyword evidence="4" id="KW-1185">Reference proteome</keyword>
<dbReference type="InterPro" id="IPR050570">
    <property type="entry name" value="Cell_wall_metabolism_enzyme"/>
</dbReference>
<name>A0ABM9P1A1_9FLAO</name>
<comment type="caution">
    <text evidence="3">The sequence shown here is derived from an EMBL/GenBank/DDBJ whole genome shotgun (WGS) entry which is preliminary data.</text>
</comment>
<evidence type="ECO:0000313" key="3">
    <source>
        <dbReference type="EMBL" id="CAL2087060.1"/>
    </source>
</evidence>
<evidence type="ECO:0000256" key="1">
    <source>
        <dbReference type="ARBA" id="ARBA00022729"/>
    </source>
</evidence>
<gene>
    <name evidence="3" type="ORF">T190607A01A_20743</name>
</gene>